<evidence type="ECO:0000313" key="14">
    <source>
        <dbReference type="EMBL" id="OEL26765.1"/>
    </source>
</evidence>
<feature type="domain" description="Trichome birefringence-like C-terminal" evidence="12">
    <location>
        <begin position="408"/>
        <end position="677"/>
    </location>
</feature>
<dbReference type="Pfam" id="PF14416">
    <property type="entry name" value="PMR5N"/>
    <property type="match status" value="2"/>
</dbReference>
<feature type="transmembrane region" description="Helical" evidence="11">
    <location>
        <begin position="70"/>
        <end position="96"/>
    </location>
</feature>
<evidence type="ECO:0000256" key="11">
    <source>
        <dbReference type="SAM" id="Phobius"/>
    </source>
</evidence>
<dbReference type="PANTHER" id="PTHR32285">
    <property type="entry name" value="PROTEIN TRICHOME BIREFRINGENCE-LIKE 9-RELATED"/>
    <property type="match status" value="1"/>
</dbReference>
<feature type="domain" description="Trichome birefringence-like C-terminal" evidence="12">
    <location>
        <begin position="814"/>
        <end position="1106"/>
    </location>
</feature>
<feature type="compositionally biased region" description="Low complexity" evidence="10">
    <location>
        <begin position="736"/>
        <end position="751"/>
    </location>
</feature>
<evidence type="ECO:0000256" key="2">
    <source>
        <dbReference type="ARBA" id="ARBA00004323"/>
    </source>
</evidence>
<protein>
    <submittedName>
        <fullName evidence="14">Protein trichome birefringence-like 19</fullName>
    </submittedName>
</protein>
<evidence type="ECO:0000256" key="6">
    <source>
        <dbReference type="ARBA" id="ARBA00022968"/>
    </source>
</evidence>
<dbReference type="GO" id="GO:0000139">
    <property type="term" value="C:Golgi membrane"/>
    <property type="evidence" value="ECO:0007669"/>
    <property type="project" value="UniProtKB-SubCell"/>
</dbReference>
<evidence type="ECO:0000256" key="7">
    <source>
        <dbReference type="ARBA" id="ARBA00022989"/>
    </source>
</evidence>
<keyword evidence="7 11" id="KW-1133">Transmembrane helix</keyword>
<sequence length="1113" mass="120241">MVSLSNGALGALNFVSLLASAALIGAGAYVYAQPPTECQRLVPLPIMTLGAGLLLLSLMALAGACCRATPLLWAYVVAMFLILIGMFVATAFAFAATNRGAAAAVSAAGYGVYRVGDYSDWLQDRVRDYETWHLIESCIADAGVCGGGGWAGGVHGGIHAGEFYRRHLPLIQSGCCKPPAYCGFKPVNATFWAPRASGASTTADGIDCRAWSNNQRELCFQCDACKAAVVTTAIHHWKVVAALNVAVLPQKNSPSSSRKLSVAVATPVLVLLALAVVSLYDINFAADSYQYIRRPSSAASSSTSSPPNITSSSLTVPATSSSSSESPANSSSSFPSSPTNTSSSASPATTVEVEACDLTRGQWVPDDEAPYYTNLTCPFIDDLQNCMKFGKPSLEFMRWRWQPDGCDLPRFDAARFLDAMRGKSMAFVGDSLARNHIKSLLCILSQVAQPVEIVTTAEIDVTGRAVRRDFHYGSHGFNVSLFWSPFLVKANLSDAELGLGLWDMHLDTPDPRWAAHIADFDYIVLSGTNWFFRPSVYRDGGRVVGRNGGAAASGVHNAAAEMPVSGAVRAAFRTALGAIAAREGGFRGKALVRTVTPAHFENGEWNTGGDCVRTRPFRRGERARDAVVAEFRAAQVDALRETAATSQRNGAELRLLDITEAMELRPDGHPSRYGHPPGGSVEGSFVIMKPHKSNPSSPKRSAAIATPIILLLVLALVSLYDMAFSNRYPHIKRVAPSSSSSSLPSPTNSSSSPPPGTTVETCDLTGGQWVPDTEAPYYTNLTCPLIDDHQNCMKFGKPSLEFMRWRWRPDGCDLPRFDAVRFLEAMRGKSMAFVGDSLARNHLKSLLCLLSKEAEPVEVIRASPEIDVTGRAVRRDYNYGNHGFTVSLFWSPFLVKANLSNATLGQWDLDLDTADCRWAAHIADFDYIVLSGTNWFLRPSVYREGGRAVARNSAAAGNLTELPVHRAVRAAFRTALGAIAAREGFRGKVVLRTVTPAHFENGEWNTGGDCVRTRPFRRGERALGAVEAEYRAAQVDALRETEAVARRNGAELLLLDITEAMDLRPDGHPSRYGHPPGGSVEGSFVVDCLHWCLPGPIDLWSELLLQLLIAHPS</sequence>
<evidence type="ECO:0000259" key="12">
    <source>
        <dbReference type="Pfam" id="PF13839"/>
    </source>
</evidence>
<evidence type="ECO:0000256" key="1">
    <source>
        <dbReference type="ARBA" id="ARBA00004141"/>
    </source>
</evidence>
<comment type="subcellular location">
    <subcellularLocation>
        <location evidence="2">Golgi apparatus membrane</location>
        <topology evidence="2">Single-pass type II membrane protein</topology>
    </subcellularLocation>
    <subcellularLocation>
        <location evidence="1">Membrane</location>
        <topology evidence="1">Multi-pass membrane protein</topology>
    </subcellularLocation>
</comment>
<proteinExistence type="inferred from homology"/>
<evidence type="ECO:0000256" key="4">
    <source>
        <dbReference type="ARBA" id="ARBA00022679"/>
    </source>
</evidence>
<dbReference type="AlphaFoldDB" id="A0A1E5VNR0"/>
<dbReference type="InterPro" id="IPR029962">
    <property type="entry name" value="TBL"/>
</dbReference>
<evidence type="ECO:0000259" key="13">
    <source>
        <dbReference type="Pfam" id="PF14416"/>
    </source>
</evidence>
<dbReference type="PANTHER" id="PTHR32285:SF43">
    <property type="entry name" value="OS02G0729100 PROTEIN"/>
    <property type="match status" value="1"/>
</dbReference>
<organism evidence="14 15">
    <name type="scientific">Dichanthelium oligosanthes</name>
    <dbReference type="NCBI Taxonomy" id="888268"/>
    <lineage>
        <taxon>Eukaryota</taxon>
        <taxon>Viridiplantae</taxon>
        <taxon>Streptophyta</taxon>
        <taxon>Embryophyta</taxon>
        <taxon>Tracheophyta</taxon>
        <taxon>Spermatophyta</taxon>
        <taxon>Magnoliopsida</taxon>
        <taxon>Liliopsida</taxon>
        <taxon>Poales</taxon>
        <taxon>Poaceae</taxon>
        <taxon>PACMAD clade</taxon>
        <taxon>Panicoideae</taxon>
        <taxon>Panicodae</taxon>
        <taxon>Paniceae</taxon>
        <taxon>Dichantheliinae</taxon>
        <taxon>Dichanthelium</taxon>
    </lineage>
</organism>
<feature type="transmembrane region" description="Helical" evidence="11">
    <location>
        <begin position="260"/>
        <end position="280"/>
    </location>
</feature>
<comment type="similarity">
    <text evidence="3">Belongs to the PC-esterase family. TBL subfamily.</text>
</comment>
<evidence type="ECO:0000256" key="3">
    <source>
        <dbReference type="ARBA" id="ARBA00007727"/>
    </source>
</evidence>
<dbReference type="InterPro" id="IPR026057">
    <property type="entry name" value="TBL_C"/>
</dbReference>
<gene>
    <name evidence="14" type="ORF">BAE44_0012219</name>
</gene>
<dbReference type="Proteomes" id="UP000095767">
    <property type="component" value="Unassembled WGS sequence"/>
</dbReference>
<dbReference type="EMBL" id="LWDX02033976">
    <property type="protein sequence ID" value="OEL26765.1"/>
    <property type="molecule type" value="Genomic_DNA"/>
</dbReference>
<evidence type="ECO:0000256" key="8">
    <source>
        <dbReference type="ARBA" id="ARBA00023034"/>
    </source>
</evidence>
<feature type="transmembrane region" description="Helical" evidence="11">
    <location>
        <begin position="44"/>
        <end position="64"/>
    </location>
</feature>
<accession>A0A1E5VNR0</accession>
<evidence type="ECO:0000256" key="10">
    <source>
        <dbReference type="SAM" id="MobiDB-lite"/>
    </source>
</evidence>
<evidence type="ECO:0000256" key="9">
    <source>
        <dbReference type="ARBA" id="ARBA00023136"/>
    </source>
</evidence>
<feature type="domain" description="Trichome birefringence-like N-terminal" evidence="13">
    <location>
        <begin position="761"/>
        <end position="813"/>
    </location>
</feature>
<keyword evidence="9 11" id="KW-0472">Membrane</keyword>
<evidence type="ECO:0000256" key="5">
    <source>
        <dbReference type="ARBA" id="ARBA00022692"/>
    </source>
</evidence>
<keyword evidence="8" id="KW-0333">Golgi apparatus</keyword>
<feature type="domain" description="Trichome birefringence-like N-terminal" evidence="13">
    <location>
        <begin position="355"/>
        <end position="407"/>
    </location>
</feature>
<dbReference type="Pfam" id="PF00335">
    <property type="entry name" value="Tetraspanin"/>
    <property type="match status" value="1"/>
</dbReference>
<keyword evidence="5 11" id="KW-0812">Transmembrane</keyword>
<evidence type="ECO:0000313" key="15">
    <source>
        <dbReference type="Proteomes" id="UP000095767"/>
    </source>
</evidence>
<name>A0A1E5VNR0_9POAL</name>
<keyword evidence="4" id="KW-0808">Transferase</keyword>
<dbReference type="GO" id="GO:1990538">
    <property type="term" value="F:xylan O-acetyltransferase activity"/>
    <property type="evidence" value="ECO:0007669"/>
    <property type="project" value="UniProtKB-ARBA"/>
</dbReference>
<feature type="region of interest" description="Disordered" evidence="10">
    <location>
        <begin position="735"/>
        <end position="760"/>
    </location>
</feature>
<keyword evidence="15" id="KW-1185">Reference proteome</keyword>
<dbReference type="Pfam" id="PF13839">
    <property type="entry name" value="PC-Esterase"/>
    <property type="match status" value="2"/>
</dbReference>
<feature type="transmembrane region" description="Helical" evidence="11">
    <location>
        <begin position="12"/>
        <end position="32"/>
    </location>
</feature>
<keyword evidence="6" id="KW-0735">Signal-anchor</keyword>
<reference evidence="14 15" key="1">
    <citation type="submission" date="2016-09" db="EMBL/GenBank/DDBJ databases">
        <title>The draft genome of Dichanthelium oligosanthes: A C3 panicoid grass species.</title>
        <authorList>
            <person name="Studer A.J."/>
            <person name="Schnable J.C."/>
            <person name="Brutnell T.P."/>
        </authorList>
    </citation>
    <scope>NUCLEOTIDE SEQUENCE [LARGE SCALE GENOMIC DNA]</scope>
    <source>
        <strain evidence="15">cv. Kellogg 1175</strain>
        <tissue evidence="14">Leaf</tissue>
    </source>
</reference>
<dbReference type="InterPro" id="IPR018499">
    <property type="entry name" value="Tetraspanin/Peripherin"/>
</dbReference>
<comment type="caution">
    <text evidence="14">The sequence shown here is derived from an EMBL/GenBank/DDBJ whole genome shotgun (WGS) entry which is preliminary data.</text>
</comment>
<feature type="region of interest" description="Disordered" evidence="10">
    <location>
        <begin position="297"/>
        <end position="348"/>
    </location>
</feature>
<dbReference type="OrthoDB" id="630188at2759"/>
<dbReference type="InterPro" id="IPR025846">
    <property type="entry name" value="TBL_N"/>
</dbReference>